<dbReference type="GO" id="GO:0003677">
    <property type="term" value="F:DNA binding"/>
    <property type="evidence" value="ECO:0007669"/>
    <property type="project" value="UniProtKB-UniRule"/>
</dbReference>
<sequence length="317" mass="36802">MANEQLKQLPAFDDFLLNLKVSNLSQETVYNYERDLEVLQNFLTEENIDFEKINKKTILNYKAYLASQDRKTAKDHETKKKLGGYSVNRMLSTLRSYLKFLIDMDYKPSISPSEIKLVKNERKHPRIGELEEIIKLIESPTEFEKNKIVAIRNRALLETLFSTGMRISELVNLKANQIDKTGKVFIKGKGKKERFVYLTPRAEKHIKNYMEIRGGIDSSYLFLPYRGKNVHQKDKKISTNYLQEKVKRYRELLGINVPISCHSIRHAFATYLAEKGASPTAIQILLGHESLDTTTRYVNASDKYAEGVFRKFHPLKD</sequence>
<dbReference type="AlphaFoldDB" id="A0A2G9YUI1"/>
<dbReference type="PROSITE" id="PS51900">
    <property type="entry name" value="CB"/>
    <property type="match status" value="1"/>
</dbReference>
<reference evidence="8 9" key="1">
    <citation type="submission" date="2017-09" db="EMBL/GenBank/DDBJ databases">
        <title>Depth-based differentiation of microbial function through sediment-hosted aquifers and enrichment of novel symbionts in the deep terrestrial subsurface.</title>
        <authorList>
            <person name="Probst A.J."/>
            <person name="Ladd B."/>
            <person name="Jarett J.K."/>
            <person name="Geller-Mcgrath D.E."/>
            <person name="Sieber C.M."/>
            <person name="Emerson J.B."/>
            <person name="Anantharaman K."/>
            <person name="Thomas B.C."/>
            <person name="Malmstrom R."/>
            <person name="Stieglmeier M."/>
            <person name="Klingl A."/>
            <person name="Woyke T."/>
            <person name="Ryan C.M."/>
            <person name="Banfield J.F."/>
        </authorList>
    </citation>
    <scope>NUCLEOTIDE SEQUENCE [LARGE SCALE GENOMIC DNA]</scope>
    <source>
        <strain evidence="8">CG23_combo_of_CG06-09_8_20_14_all_39_17</strain>
    </source>
</reference>
<dbReference type="InterPro" id="IPR050090">
    <property type="entry name" value="Tyrosine_recombinase_XerCD"/>
</dbReference>
<proteinExistence type="inferred from homology"/>
<evidence type="ECO:0000313" key="9">
    <source>
        <dbReference type="Proteomes" id="UP000229976"/>
    </source>
</evidence>
<dbReference type="Pfam" id="PF00589">
    <property type="entry name" value="Phage_integrase"/>
    <property type="match status" value="1"/>
</dbReference>
<evidence type="ECO:0000259" key="7">
    <source>
        <dbReference type="PROSITE" id="PS51900"/>
    </source>
</evidence>
<dbReference type="InterPro" id="IPR004107">
    <property type="entry name" value="Integrase_SAM-like_N"/>
</dbReference>
<accession>A0A2G9YUI1</accession>
<evidence type="ECO:0000256" key="1">
    <source>
        <dbReference type="ARBA" id="ARBA00008857"/>
    </source>
</evidence>
<dbReference type="PANTHER" id="PTHR30349">
    <property type="entry name" value="PHAGE INTEGRASE-RELATED"/>
    <property type="match status" value="1"/>
</dbReference>
<dbReference type="InterPro" id="IPR011010">
    <property type="entry name" value="DNA_brk_join_enz"/>
</dbReference>
<dbReference type="InterPro" id="IPR013762">
    <property type="entry name" value="Integrase-like_cat_sf"/>
</dbReference>
<evidence type="ECO:0000313" key="8">
    <source>
        <dbReference type="EMBL" id="PIP22890.1"/>
    </source>
</evidence>
<keyword evidence="4" id="KW-0233">DNA recombination</keyword>
<evidence type="ECO:0000256" key="4">
    <source>
        <dbReference type="ARBA" id="ARBA00023172"/>
    </source>
</evidence>
<name>A0A2G9YUI1_9BACT</name>
<comment type="similarity">
    <text evidence="1">Belongs to the 'phage' integrase family.</text>
</comment>
<dbReference type="Pfam" id="PF02899">
    <property type="entry name" value="Phage_int_SAM_1"/>
    <property type="match status" value="1"/>
</dbReference>
<dbReference type="GO" id="GO:0006310">
    <property type="term" value="P:DNA recombination"/>
    <property type="evidence" value="ECO:0007669"/>
    <property type="project" value="UniProtKB-KW"/>
</dbReference>
<evidence type="ECO:0000256" key="5">
    <source>
        <dbReference type="PROSITE-ProRule" id="PRU01248"/>
    </source>
</evidence>
<evidence type="ECO:0000256" key="2">
    <source>
        <dbReference type="ARBA" id="ARBA00022908"/>
    </source>
</evidence>
<feature type="domain" description="Core-binding (CB)" evidence="7">
    <location>
        <begin position="6"/>
        <end position="102"/>
    </location>
</feature>
<gene>
    <name evidence="8" type="ORF">COX37_01560</name>
</gene>
<feature type="domain" description="Tyr recombinase" evidence="6">
    <location>
        <begin position="123"/>
        <end position="310"/>
    </location>
</feature>
<organism evidence="8 9">
    <name type="scientific">Candidatus Nealsonbacteria bacterium CG23_combo_of_CG06-09_8_20_14_all_39_17</name>
    <dbReference type="NCBI Taxonomy" id="1974722"/>
    <lineage>
        <taxon>Bacteria</taxon>
        <taxon>Candidatus Nealsoniibacteriota</taxon>
    </lineage>
</organism>
<evidence type="ECO:0000256" key="3">
    <source>
        <dbReference type="ARBA" id="ARBA00023125"/>
    </source>
</evidence>
<dbReference type="InterPro" id="IPR044068">
    <property type="entry name" value="CB"/>
</dbReference>
<dbReference type="SUPFAM" id="SSF56349">
    <property type="entry name" value="DNA breaking-rejoining enzymes"/>
    <property type="match status" value="1"/>
</dbReference>
<dbReference type="InterPro" id="IPR002104">
    <property type="entry name" value="Integrase_catalytic"/>
</dbReference>
<evidence type="ECO:0008006" key="10">
    <source>
        <dbReference type="Google" id="ProtNLM"/>
    </source>
</evidence>
<protein>
    <recommendedName>
        <fullName evidence="10">Tyrosine recombinase XerC</fullName>
    </recommendedName>
</protein>
<keyword evidence="2" id="KW-0229">DNA integration</keyword>
<dbReference type="GO" id="GO:0015074">
    <property type="term" value="P:DNA integration"/>
    <property type="evidence" value="ECO:0007669"/>
    <property type="project" value="UniProtKB-KW"/>
</dbReference>
<dbReference type="EMBL" id="PCRO01000020">
    <property type="protein sequence ID" value="PIP22890.1"/>
    <property type="molecule type" value="Genomic_DNA"/>
</dbReference>
<evidence type="ECO:0000259" key="6">
    <source>
        <dbReference type="PROSITE" id="PS51898"/>
    </source>
</evidence>
<dbReference type="InterPro" id="IPR010998">
    <property type="entry name" value="Integrase_recombinase_N"/>
</dbReference>
<dbReference type="Proteomes" id="UP000229976">
    <property type="component" value="Unassembled WGS sequence"/>
</dbReference>
<dbReference type="Gene3D" id="1.10.150.130">
    <property type="match status" value="1"/>
</dbReference>
<dbReference type="PANTHER" id="PTHR30349:SF41">
    <property type="entry name" value="INTEGRASE_RECOMBINASE PROTEIN MJ0367-RELATED"/>
    <property type="match status" value="1"/>
</dbReference>
<comment type="caution">
    <text evidence="8">The sequence shown here is derived from an EMBL/GenBank/DDBJ whole genome shotgun (WGS) entry which is preliminary data.</text>
</comment>
<keyword evidence="3 5" id="KW-0238">DNA-binding</keyword>
<dbReference type="Gene3D" id="1.10.443.10">
    <property type="entry name" value="Intergrase catalytic core"/>
    <property type="match status" value="1"/>
</dbReference>
<dbReference type="PROSITE" id="PS51898">
    <property type="entry name" value="TYR_RECOMBINASE"/>
    <property type="match status" value="1"/>
</dbReference>